<dbReference type="STRING" id="358681.BBR47_07460"/>
<dbReference type="KEGG" id="bbe:BBR47_07460"/>
<evidence type="ECO:0000313" key="1">
    <source>
        <dbReference type="EMBL" id="BAH41723.1"/>
    </source>
</evidence>
<proteinExistence type="predicted"/>
<name>C0Z4J6_BREBN</name>
<organism evidence="1 2">
    <name type="scientific">Brevibacillus brevis (strain 47 / JCM 6285 / NBRC 100599)</name>
    <dbReference type="NCBI Taxonomy" id="358681"/>
    <lineage>
        <taxon>Bacteria</taxon>
        <taxon>Bacillati</taxon>
        <taxon>Bacillota</taxon>
        <taxon>Bacilli</taxon>
        <taxon>Bacillales</taxon>
        <taxon>Paenibacillaceae</taxon>
        <taxon>Brevibacillus</taxon>
    </lineage>
</organism>
<keyword evidence="2" id="KW-1185">Reference proteome</keyword>
<evidence type="ECO:0000313" key="2">
    <source>
        <dbReference type="Proteomes" id="UP000001877"/>
    </source>
</evidence>
<accession>C0Z4J6</accession>
<dbReference type="HOGENOM" id="CLU_3133055_0_0_9"/>
<protein>
    <submittedName>
        <fullName evidence="1">Uncharacterized protein</fullName>
    </submittedName>
</protein>
<gene>
    <name evidence="1" type="ordered locus">BBR47_07460</name>
</gene>
<dbReference type="EMBL" id="AP008955">
    <property type="protein sequence ID" value="BAH41723.1"/>
    <property type="molecule type" value="Genomic_DNA"/>
</dbReference>
<dbReference type="AlphaFoldDB" id="C0Z4J6"/>
<sequence length="49" mass="5718">MAMRSAIFFMFTFTFAHQFVGDSGIRHFSTPENKHFSPIVRPVMSKRHS</sequence>
<dbReference type="Proteomes" id="UP000001877">
    <property type="component" value="Chromosome"/>
</dbReference>
<reference evidence="1 2" key="1">
    <citation type="submission" date="2005-03" db="EMBL/GenBank/DDBJ databases">
        <title>Brevibacillus brevis strain 47, complete genome.</title>
        <authorList>
            <person name="Hosoyama A."/>
            <person name="Yamada R."/>
            <person name="Hongo Y."/>
            <person name="Terui Y."/>
            <person name="Ankai A."/>
            <person name="Masuyama W."/>
            <person name="Sekiguchi M."/>
            <person name="Takeda T."/>
            <person name="Asano K."/>
            <person name="Ohji S."/>
            <person name="Ichikawa N."/>
            <person name="Narita S."/>
            <person name="Aoki N."/>
            <person name="Miura H."/>
            <person name="Matsushita S."/>
            <person name="Sekigawa T."/>
            <person name="Yamagata H."/>
            <person name="Yoshikawa H."/>
            <person name="Udaka S."/>
            <person name="Tanikawa S."/>
            <person name="Fujita N."/>
        </authorList>
    </citation>
    <scope>NUCLEOTIDE SEQUENCE [LARGE SCALE GENOMIC DNA]</scope>
    <source>
        <strain evidence="2">47 / JCM 6285 / NBRC 100599</strain>
    </source>
</reference>